<evidence type="ECO:0000313" key="1">
    <source>
        <dbReference type="EMBL" id="QBQ37062.1"/>
    </source>
</evidence>
<dbReference type="EMBL" id="CP038026">
    <property type="protein sequence ID" value="QBQ37062.1"/>
    <property type="molecule type" value="Genomic_DNA"/>
</dbReference>
<protein>
    <recommendedName>
        <fullName evidence="3">Transposase</fullName>
    </recommendedName>
</protein>
<proteinExistence type="predicted"/>
<accession>A0ABX5SBW7</accession>
<sequence>MGRRVNDSAALTGIRFVLQPGLPWEYLPREPGVLMHAHPTASRVITDKVAKASRPITPVNRATAEVVRSHRSRRPVRCATLL</sequence>
<reference evidence="1 2" key="1">
    <citation type="submission" date="2019-03" db="EMBL/GenBank/DDBJ databases">
        <title>Draft Genome Sequences of Six Type Strains of the Genus Massilia.</title>
        <authorList>
            <person name="Miess H."/>
            <person name="Frediansyhah A."/>
            <person name="Gross H."/>
        </authorList>
    </citation>
    <scope>NUCLEOTIDE SEQUENCE [LARGE SCALE GENOMIC DNA]</scope>
    <source>
        <strain evidence="1 2">DSM 17505</strain>
    </source>
</reference>
<dbReference type="Proteomes" id="UP000294359">
    <property type="component" value="Chromosome"/>
</dbReference>
<name>A0ABX5SBW7_9BURK</name>
<keyword evidence="2" id="KW-1185">Reference proteome</keyword>
<evidence type="ECO:0008006" key="3">
    <source>
        <dbReference type="Google" id="ProtNLM"/>
    </source>
</evidence>
<organism evidence="1 2">
    <name type="scientific">Pseudoduganella plicata</name>
    <dbReference type="NCBI Taxonomy" id="321984"/>
    <lineage>
        <taxon>Bacteria</taxon>
        <taxon>Pseudomonadati</taxon>
        <taxon>Pseudomonadota</taxon>
        <taxon>Betaproteobacteria</taxon>
        <taxon>Burkholderiales</taxon>
        <taxon>Oxalobacteraceae</taxon>
        <taxon>Telluria group</taxon>
        <taxon>Pseudoduganella</taxon>
    </lineage>
</organism>
<gene>
    <name evidence="1" type="ORF">E1742_13440</name>
</gene>
<evidence type="ECO:0000313" key="2">
    <source>
        <dbReference type="Proteomes" id="UP000294359"/>
    </source>
</evidence>